<comment type="caution">
    <text evidence="1">The sequence shown here is derived from an EMBL/GenBank/DDBJ whole genome shotgun (WGS) entry which is preliminary data.</text>
</comment>
<evidence type="ECO:0000313" key="2">
    <source>
        <dbReference type="Proteomes" id="UP000179013"/>
    </source>
</evidence>
<dbReference type="AlphaFoldDB" id="A0A1F7X8S3"/>
<organism evidence="1 2">
    <name type="scientific">Candidatus Woesebacteria bacterium RBG_16_39_8b</name>
    <dbReference type="NCBI Taxonomy" id="1802482"/>
    <lineage>
        <taxon>Bacteria</taxon>
        <taxon>Candidatus Woeseibacteriota</taxon>
    </lineage>
</organism>
<proteinExistence type="predicted"/>
<protein>
    <submittedName>
        <fullName evidence="1">Uncharacterized protein</fullName>
    </submittedName>
</protein>
<accession>A0A1F7X8S3</accession>
<sequence length="95" mass="10438">MSALFQIFSALAMSTEIAEPAIEASKKVIFWPMLPGVENGVEMTAPITAPAMAPTISMISLLNLAGSKKCMPKPTIKPMLISRTTIMKILYNFYW</sequence>
<reference evidence="1 2" key="1">
    <citation type="journal article" date="2016" name="Nat. Commun.">
        <title>Thousands of microbial genomes shed light on interconnected biogeochemical processes in an aquifer system.</title>
        <authorList>
            <person name="Anantharaman K."/>
            <person name="Brown C.T."/>
            <person name="Hug L.A."/>
            <person name="Sharon I."/>
            <person name="Castelle C.J."/>
            <person name="Probst A.J."/>
            <person name="Thomas B.C."/>
            <person name="Singh A."/>
            <person name="Wilkins M.J."/>
            <person name="Karaoz U."/>
            <person name="Brodie E.L."/>
            <person name="Williams K.H."/>
            <person name="Hubbard S.S."/>
            <person name="Banfield J.F."/>
        </authorList>
    </citation>
    <scope>NUCLEOTIDE SEQUENCE [LARGE SCALE GENOMIC DNA]</scope>
</reference>
<dbReference type="EMBL" id="MGFU01000059">
    <property type="protein sequence ID" value="OGM11363.1"/>
    <property type="molecule type" value="Genomic_DNA"/>
</dbReference>
<evidence type="ECO:0000313" key="1">
    <source>
        <dbReference type="EMBL" id="OGM11363.1"/>
    </source>
</evidence>
<gene>
    <name evidence="1" type="ORF">A2V80_02405</name>
</gene>
<name>A0A1F7X8S3_9BACT</name>
<dbReference type="Proteomes" id="UP000179013">
    <property type="component" value="Unassembled WGS sequence"/>
</dbReference>